<feature type="region of interest" description="Disordered" evidence="1">
    <location>
        <begin position="1"/>
        <end position="67"/>
    </location>
</feature>
<gene>
    <name evidence="2" type="ORF">NA56DRAFT_359655</name>
</gene>
<evidence type="ECO:0000256" key="1">
    <source>
        <dbReference type="SAM" id="MobiDB-lite"/>
    </source>
</evidence>
<reference evidence="2 3" key="1">
    <citation type="submission" date="2016-05" db="EMBL/GenBank/DDBJ databases">
        <title>A degradative enzymes factory behind the ericoid mycorrhizal symbiosis.</title>
        <authorList>
            <consortium name="DOE Joint Genome Institute"/>
            <person name="Martino E."/>
            <person name="Morin E."/>
            <person name="Grelet G."/>
            <person name="Kuo A."/>
            <person name="Kohler A."/>
            <person name="Daghino S."/>
            <person name="Barry K."/>
            <person name="Choi C."/>
            <person name="Cichocki N."/>
            <person name="Clum A."/>
            <person name="Copeland A."/>
            <person name="Hainaut M."/>
            <person name="Haridas S."/>
            <person name="Labutti K."/>
            <person name="Lindquist E."/>
            <person name="Lipzen A."/>
            <person name="Khouja H.-R."/>
            <person name="Murat C."/>
            <person name="Ohm R."/>
            <person name="Olson A."/>
            <person name="Spatafora J."/>
            <person name="Veneault-Fourrey C."/>
            <person name="Henrissat B."/>
            <person name="Grigoriev I."/>
            <person name="Martin F."/>
            <person name="Perotto S."/>
        </authorList>
    </citation>
    <scope>NUCLEOTIDE SEQUENCE [LARGE SCALE GENOMIC DNA]</scope>
    <source>
        <strain evidence="2 3">UAMH 7357</strain>
    </source>
</reference>
<accession>A0A2J6PLR7</accession>
<sequence length="332" mass="36785">MKLSPEDSPIFDDKFIPRPDPGGNLRPIVPLSTHGSSLHGSRPSTPRSSQSRFSTHTTVEDRDTAKGIAIVENAKSPTVHSSVPASSKKNDSGSWFIRFIRFLTMCVRSKEHEDASDVENPWIKSVFVLSKEQNRLKNFIPKEAICIIDTGNSQGNTVSKDFCLQTLKFTEADFKPLTTSEQKDGFAMNSGSVTAVAAVELSWYRETGVKVFRDMRFLVLEETICDMTIGAKTIAKHKLLNEPNFGVVASSNRGRERERYNQVQARKAARKAKLNAEYAKAKMEKREGPLGTRPSNAPTPASDLQPSVSIEQDECASDPDIAIYVRSATMEN</sequence>
<feature type="compositionally biased region" description="Polar residues" evidence="1">
    <location>
        <begin position="293"/>
        <end position="310"/>
    </location>
</feature>
<keyword evidence="3" id="KW-1185">Reference proteome</keyword>
<dbReference type="OrthoDB" id="3799661at2759"/>
<name>A0A2J6PLR7_9HELO</name>
<dbReference type="Proteomes" id="UP000235672">
    <property type="component" value="Unassembled WGS sequence"/>
</dbReference>
<dbReference type="AlphaFoldDB" id="A0A2J6PLR7"/>
<dbReference type="EMBL" id="KZ613517">
    <property type="protein sequence ID" value="PMD14988.1"/>
    <property type="molecule type" value="Genomic_DNA"/>
</dbReference>
<protein>
    <submittedName>
        <fullName evidence="2">Uncharacterized protein</fullName>
    </submittedName>
</protein>
<organism evidence="2 3">
    <name type="scientific">Hyaloscypha hepaticicola</name>
    <dbReference type="NCBI Taxonomy" id="2082293"/>
    <lineage>
        <taxon>Eukaryota</taxon>
        <taxon>Fungi</taxon>
        <taxon>Dikarya</taxon>
        <taxon>Ascomycota</taxon>
        <taxon>Pezizomycotina</taxon>
        <taxon>Leotiomycetes</taxon>
        <taxon>Helotiales</taxon>
        <taxon>Hyaloscyphaceae</taxon>
        <taxon>Hyaloscypha</taxon>
    </lineage>
</organism>
<proteinExistence type="predicted"/>
<evidence type="ECO:0000313" key="3">
    <source>
        <dbReference type="Proteomes" id="UP000235672"/>
    </source>
</evidence>
<evidence type="ECO:0000313" key="2">
    <source>
        <dbReference type="EMBL" id="PMD14988.1"/>
    </source>
</evidence>
<feature type="compositionally biased region" description="Low complexity" evidence="1">
    <location>
        <begin position="41"/>
        <end position="55"/>
    </location>
</feature>
<feature type="region of interest" description="Disordered" evidence="1">
    <location>
        <begin position="280"/>
        <end position="316"/>
    </location>
</feature>